<protein>
    <submittedName>
        <fullName evidence="1">Uncharacterized protein</fullName>
    </submittedName>
</protein>
<dbReference type="Proteomes" id="UP000015104">
    <property type="component" value="Unassembled WGS sequence"/>
</dbReference>
<proteinExistence type="predicted"/>
<sequence>MIDSPRNLLAKIKKQLFYVTF</sequence>
<dbReference type="AlphaFoldDB" id="T1KYL4"/>
<dbReference type="EMBL" id="CAEY01000714">
    <property type="status" value="NOT_ANNOTATED_CDS"/>
    <property type="molecule type" value="Genomic_DNA"/>
</dbReference>
<evidence type="ECO:0000313" key="1">
    <source>
        <dbReference type="EnsemblMetazoa" id="tetur27g01110.1"/>
    </source>
</evidence>
<keyword evidence="2" id="KW-1185">Reference proteome</keyword>
<reference evidence="1" key="2">
    <citation type="submission" date="2015-06" db="UniProtKB">
        <authorList>
            <consortium name="EnsemblMetazoa"/>
        </authorList>
    </citation>
    <scope>IDENTIFICATION</scope>
</reference>
<dbReference type="EnsemblMetazoa" id="tetur27g01110.1">
    <property type="protein sequence ID" value="tetur27g01110.1"/>
    <property type="gene ID" value="tetur27g01110"/>
</dbReference>
<name>T1KYL4_TETUR</name>
<accession>T1KYL4</accession>
<reference evidence="2" key="1">
    <citation type="submission" date="2011-08" db="EMBL/GenBank/DDBJ databases">
        <authorList>
            <person name="Rombauts S."/>
        </authorList>
    </citation>
    <scope>NUCLEOTIDE SEQUENCE</scope>
    <source>
        <strain evidence="2">London</strain>
    </source>
</reference>
<dbReference type="HOGENOM" id="CLU_3427065_0_0_1"/>
<evidence type="ECO:0000313" key="2">
    <source>
        <dbReference type="Proteomes" id="UP000015104"/>
    </source>
</evidence>
<organism evidence="1 2">
    <name type="scientific">Tetranychus urticae</name>
    <name type="common">Two-spotted spider mite</name>
    <dbReference type="NCBI Taxonomy" id="32264"/>
    <lineage>
        <taxon>Eukaryota</taxon>
        <taxon>Metazoa</taxon>
        <taxon>Ecdysozoa</taxon>
        <taxon>Arthropoda</taxon>
        <taxon>Chelicerata</taxon>
        <taxon>Arachnida</taxon>
        <taxon>Acari</taxon>
        <taxon>Acariformes</taxon>
        <taxon>Trombidiformes</taxon>
        <taxon>Prostigmata</taxon>
        <taxon>Eleutherengona</taxon>
        <taxon>Raphignathae</taxon>
        <taxon>Tetranychoidea</taxon>
        <taxon>Tetranychidae</taxon>
        <taxon>Tetranychus</taxon>
    </lineage>
</organism>